<evidence type="ECO:0008006" key="5">
    <source>
        <dbReference type="Google" id="ProtNLM"/>
    </source>
</evidence>
<evidence type="ECO:0000256" key="2">
    <source>
        <dbReference type="SAM" id="Phobius"/>
    </source>
</evidence>
<gene>
    <name evidence="3" type="ORF">SV7mr_43480</name>
</gene>
<reference evidence="3 4" key="1">
    <citation type="submission" date="2019-02" db="EMBL/GenBank/DDBJ databases">
        <title>Deep-cultivation of Planctomycetes and their phenomic and genomic characterization uncovers novel biology.</title>
        <authorList>
            <person name="Wiegand S."/>
            <person name="Jogler M."/>
            <person name="Boedeker C."/>
            <person name="Pinto D."/>
            <person name="Vollmers J."/>
            <person name="Rivas-Marin E."/>
            <person name="Kohn T."/>
            <person name="Peeters S.H."/>
            <person name="Heuer A."/>
            <person name="Rast P."/>
            <person name="Oberbeckmann S."/>
            <person name="Bunk B."/>
            <person name="Jeske O."/>
            <person name="Meyerdierks A."/>
            <person name="Storesund J.E."/>
            <person name="Kallscheuer N."/>
            <person name="Luecker S."/>
            <person name="Lage O.M."/>
            <person name="Pohl T."/>
            <person name="Merkel B.J."/>
            <person name="Hornburger P."/>
            <person name="Mueller R.-W."/>
            <person name="Bruemmer F."/>
            <person name="Labrenz M."/>
            <person name="Spormann A.M."/>
            <person name="Op den Camp H."/>
            <person name="Overmann J."/>
            <person name="Amann R."/>
            <person name="Jetten M.S.M."/>
            <person name="Mascher T."/>
            <person name="Medema M.H."/>
            <person name="Devos D.P."/>
            <person name="Kaster A.-K."/>
            <person name="Ovreas L."/>
            <person name="Rohde M."/>
            <person name="Galperin M.Y."/>
            <person name="Jogler C."/>
        </authorList>
    </citation>
    <scope>NUCLEOTIDE SEQUENCE [LARGE SCALE GENOMIC DNA]</scope>
    <source>
        <strain evidence="3 4">SV_7m_r</strain>
    </source>
</reference>
<dbReference type="RefSeq" id="WP_145276123.1">
    <property type="nucleotide sequence ID" value="NZ_CP036272.1"/>
</dbReference>
<accession>A0A517T090</accession>
<feature type="transmembrane region" description="Helical" evidence="2">
    <location>
        <begin position="41"/>
        <end position="62"/>
    </location>
</feature>
<feature type="transmembrane region" description="Helical" evidence="2">
    <location>
        <begin position="12"/>
        <end position="34"/>
    </location>
</feature>
<organism evidence="3 4">
    <name type="scientific">Stieleria bergensis</name>
    <dbReference type="NCBI Taxonomy" id="2528025"/>
    <lineage>
        <taxon>Bacteria</taxon>
        <taxon>Pseudomonadati</taxon>
        <taxon>Planctomycetota</taxon>
        <taxon>Planctomycetia</taxon>
        <taxon>Pirellulales</taxon>
        <taxon>Pirellulaceae</taxon>
        <taxon>Stieleria</taxon>
    </lineage>
</organism>
<dbReference type="EMBL" id="CP036272">
    <property type="protein sequence ID" value="QDT61808.1"/>
    <property type="molecule type" value="Genomic_DNA"/>
</dbReference>
<feature type="region of interest" description="Disordered" evidence="1">
    <location>
        <begin position="126"/>
        <end position="146"/>
    </location>
</feature>
<keyword evidence="4" id="KW-1185">Reference proteome</keyword>
<proteinExistence type="predicted"/>
<name>A0A517T090_9BACT</name>
<protein>
    <recommendedName>
        <fullName evidence="5">MotA/TolQ/ExbB proton channel domain-containing protein</fullName>
    </recommendedName>
</protein>
<keyword evidence="2" id="KW-0472">Membrane</keyword>
<dbReference type="AlphaFoldDB" id="A0A517T090"/>
<dbReference type="Proteomes" id="UP000315003">
    <property type="component" value="Chromosome"/>
</dbReference>
<dbReference type="OrthoDB" id="286176at2"/>
<evidence type="ECO:0000313" key="4">
    <source>
        <dbReference type="Proteomes" id="UP000315003"/>
    </source>
</evidence>
<evidence type="ECO:0000256" key="1">
    <source>
        <dbReference type="SAM" id="MobiDB-lite"/>
    </source>
</evidence>
<evidence type="ECO:0000313" key="3">
    <source>
        <dbReference type="EMBL" id="QDT61808.1"/>
    </source>
</evidence>
<feature type="transmembrane region" description="Helical" evidence="2">
    <location>
        <begin position="82"/>
        <end position="108"/>
    </location>
</feature>
<keyword evidence="2" id="KW-1133">Transmembrane helix</keyword>
<keyword evidence="2" id="KW-0812">Transmembrane</keyword>
<sequence length="160" mass="17875">MDIAFLLQLCGIPLAAVISLLSIGLTTTALLLTFRFRHRELLGSLTGLCLLPFLAGICSSLLQMLFWTRQIQLDSEGELLPGFVLMACLIPMLFGAAGSAIPATVTLCCRWMLDWKASGLQLIPERPEPELDDERSEQERHEAWVEEETDEYLAQVLRAR</sequence>